<evidence type="ECO:0000313" key="5">
    <source>
        <dbReference type="EMBL" id="GAI79533.1"/>
    </source>
</evidence>
<dbReference type="Pfam" id="PF00496">
    <property type="entry name" value="SBP_bac_5"/>
    <property type="match status" value="1"/>
</dbReference>
<evidence type="ECO:0000256" key="3">
    <source>
        <dbReference type="ARBA" id="ARBA00022729"/>
    </source>
</evidence>
<dbReference type="Gene3D" id="3.40.190.10">
    <property type="entry name" value="Periplasmic binding protein-like II"/>
    <property type="match status" value="1"/>
</dbReference>
<feature type="non-terminal residue" evidence="5">
    <location>
        <position position="118"/>
    </location>
</feature>
<dbReference type="InterPro" id="IPR000914">
    <property type="entry name" value="SBP_5_dom"/>
</dbReference>
<evidence type="ECO:0000256" key="1">
    <source>
        <dbReference type="ARBA" id="ARBA00005695"/>
    </source>
</evidence>
<keyword evidence="3" id="KW-0732">Signal</keyword>
<proteinExistence type="inferred from homology"/>
<dbReference type="EMBL" id="BARW01013402">
    <property type="protein sequence ID" value="GAI79533.1"/>
    <property type="molecule type" value="Genomic_DNA"/>
</dbReference>
<dbReference type="GO" id="GO:0015833">
    <property type="term" value="P:peptide transport"/>
    <property type="evidence" value="ECO:0007669"/>
    <property type="project" value="TreeGrafter"/>
</dbReference>
<dbReference type="PANTHER" id="PTHR30290">
    <property type="entry name" value="PERIPLASMIC BINDING COMPONENT OF ABC TRANSPORTER"/>
    <property type="match status" value="1"/>
</dbReference>
<keyword evidence="2" id="KW-0813">Transport</keyword>
<sequence>MNKKLLITSTIFMAFIMTFSPYFTVLAQDPFVGGTLTVPMGSDALTLNPYTWGSVYESYIIGHIYDALVQNDINNQPTPVLCTGWTHNETLEKWIFTLREDVYWSDGEPLDIYDVNYT</sequence>
<protein>
    <recommendedName>
        <fullName evidence="4">Solute-binding protein family 5 domain-containing protein</fullName>
    </recommendedName>
</protein>
<organism evidence="5">
    <name type="scientific">marine sediment metagenome</name>
    <dbReference type="NCBI Taxonomy" id="412755"/>
    <lineage>
        <taxon>unclassified sequences</taxon>
        <taxon>metagenomes</taxon>
        <taxon>ecological metagenomes</taxon>
    </lineage>
</organism>
<comment type="caution">
    <text evidence="5">The sequence shown here is derived from an EMBL/GenBank/DDBJ whole genome shotgun (WGS) entry which is preliminary data.</text>
</comment>
<dbReference type="InterPro" id="IPR039424">
    <property type="entry name" value="SBP_5"/>
</dbReference>
<dbReference type="PANTHER" id="PTHR30290:SF9">
    <property type="entry name" value="OLIGOPEPTIDE-BINDING PROTEIN APPA"/>
    <property type="match status" value="1"/>
</dbReference>
<reference evidence="5" key="1">
    <citation type="journal article" date="2014" name="Front. Microbiol.">
        <title>High frequency of phylogenetically diverse reductive dehalogenase-homologous genes in deep subseafloor sedimentary metagenomes.</title>
        <authorList>
            <person name="Kawai M."/>
            <person name="Futagami T."/>
            <person name="Toyoda A."/>
            <person name="Takaki Y."/>
            <person name="Nishi S."/>
            <person name="Hori S."/>
            <person name="Arai W."/>
            <person name="Tsubouchi T."/>
            <person name="Morono Y."/>
            <person name="Uchiyama I."/>
            <person name="Ito T."/>
            <person name="Fujiyama A."/>
            <person name="Inagaki F."/>
            <person name="Takami H."/>
        </authorList>
    </citation>
    <scope>NUCLEOTIDE SEQUENCE</scope>
    <source>
        <strain evidence="5">Expedition CK06-06</strain>
    </source>
</reference>
<gene>
    <name evidence="5" type="ORF">S12H4_24595</name>
</gene>
<comment type="similarity">
    <text evidence="1">Belongs to the bacterial solute-binding protein 5 family.</text>
</comment>
<evidence type="ECO:0000259" key="4">
    <source>
        <dbReference type="Pfam" id="PF00496"/>
    </source>
</evidence>
<dbReference type="AlphaFoldDB" id="X1RFZ2"/>
<evidence type="ECO:0000256" key="2">
    <source>
        <dbReference type="ARBA" id="ARBA00022448"/>
    </source>
</evidence>
<accession>X1RFZ2</accession>
<feature type="domain" description="Solute-binding protein family 5" evidence="4">
    <location>
        <begin position="77"/>
        <end position="118"/>
    </location>
</feature>
<dbReference type="GO" id="GO:1904680">
    <property type="term" value="F:peptide transmembrane transporter activity"/>
    <property type="evidence" value="ECO:0007669"/>
    <property type="project" value="TreeGrafter"/>
</dbReference>
<name>X1RFZ2_9ZZZZ</name>
<dbReference type="SUPFAM" id="SSF53850">
    <property type="entry name" value="Periplasmic binding protein-like II"/>
    <property type="match status" value="1"/>
</dbReference>